<evidence type="ECO:0000256" key="1">
    <source>
        <dbReference type="ARBA" id="ARBA00022801"/>
    </source>
</evidence>
<feature type="compositionally biased region" description="Low complexity" evidence="2">
    <location>
        <begin position="141"/>
        <end position="156"/>
    </location>
</feature>
<feature type="region of interest" description="Disordered" evidence="2">
    <location>
        <begin position="141"/>
        <end position="163"/>
    </location>
</feature>
<evidence type="ECO:0000313" key="5">
    <source>
        <dbReference type="Proteomes" id="UP000693738"/>
    </source>
</evidence>
<feature type="compositionally biased region" description="Polar residues" evidence="2">
    <location>
        <begin position="70"/>
        <end position="101"/>
    </location>
</feature>
<organism evidence="4 5">
    <name type="scientific">Fusarium equiseti</name>
    <name type="common">Fusarium scirpi</name>
    <dbReference type="NCBI Taxonomy" id="61235"/>
    <lineage>
        <taxon>Eukaryota</taxon>
        <taxon>Fungi</taxon>
        <taxon>Dikarya</taxon>
        <taxon>Ascomycota</taxon>
        <taxon>Pezizomycotina</taxon>
        <taxon>Sordariomycetes</taxon>
        <taxon>Hypocreomycetidae</taxon>
        <taxon>Hypocreales</taxon>
        <taxon>Nectriaceae</taxon>
        <taxon>Fusarium</taxon>
        <taxon>Fusarium incarnatum-equiseti species complex</taxon>
    </lineage>
</organism>
<feature type="compositionally biased region" description="Low complexity" evidence="2">
    <location>
        <begin position="59"/>
        <end position="69"/>
    </location>
</feature>
<feature type="domain" description="CBM-cenC" evidence="3">
    <location>
        <begin position="157"/>
        <end position="234"/>
    </location>
</feature>
<evidence type="ECO:0000259" key="3">
    <source>
        <dbReference type="Pfam" id="PF02018"/>
    </source>
</evidence>
<dbReference type="AlphaFoldDB" id="A0A8J2IQH7"/>
<feature type="region of interest" description="Disordered" evidence="2">
    <location>
        <begin position="59"/>
        <end position="101"/>
    </location>
</feature>
<keyword evidence="1" id="KW-0378">Hydrolase</keyword>
<evidence type="ECO:0000313" key="4">
    <source>
        <dbReference type="EMBL" id="CAG7558049.1"/>
    </source>
</evidence>
<sequence>MKVKVSTIQFASSPSSTVAEADPATTDSVATFETATASASATTFEAITASDTEAALTESISSSEMTTTSQAAVNSQNTVTTTSGTENESIATSEGTVSSQATTASEIEIDTATTETVTNFKSATTSEAITTSDMSIISTTSAEPTTTTPTLPQEPTNLLRNPSFEDDTISPWVRWNNLGTLSLSTTQARTGAQSGFITARPPGGNPTSYGFAQDINVSLLEAGKPYEFSAYTKATFLGTCIGNRIISCITNRSTYISFVSYGPGENDWDYMKITCMWTQAQLDSGPRVAVTRQCRGLDWYIDDAMLVEAI</sequence>
<accession>A0A8J2IQH7</accession>
<dbReference type="Pfam" id="PF02018">
    <property type="entry name" value="CBM_4_9"/>
    <property type="match status" value="1"/>
</dbReference>
<name>A0A8J2IQH7_FUSEQ</name>
<dbReference type="EMBL" id="CAJSTJ010000122">
    <property type="protein sequence ID" value="CAG7558049.1"/>
    <property type="molecule type" value="Genomic_DNA"/>
</dbReference>
<dbReference type="InterPro" id="IPR003305">
    <property type="entry name" value="CenC_carb-bd"/>
</dbReference>
<gene>
    <name evidence="4" type="ORF">FEQUK3_LOCUS3765</name>
</gene>
<evidence type="ECO:0000256" key="2">
    <source>
        <dbReference type="SAM" id="MobiDB-lite"/>
    </source>
</evidence>
<dbReference type="GO" id="GO:0016798">
    <property type="term" value="F:hydrolase activity, acting on glycosyl bonds"/>
    <property type="evidence" value="ECO:0007669"/>
    <property type="project" value="InterPro"/>
</dbReference>
<comment type="caution">
    <text evidence="4">The sequence shown here is derived from an EMBL/GenBank/DDBJ whole genome shotgun (WGS) entry which is preliminary data.</text>
</comment>
<dbReference type="Proteomes" id="UP000693738">
    <property type="component" value="Unassembled WGS sequence"/>
</dbReference>
<proteinExistence type="predicted"/>
<reference evidence="4" key="1">
    <citation type="submission" date="2021-05" db="EMBL/GenBank/DDBJ databases">
        <authorList>
            <person name="Khan N."/>
        </authorList>
    </citation>
    <scope>NUCLEOTIDE SEQUENCE</scope>
</reference>
<protein>
    <recommendedName>
        <fullName evidence="3">CBM-cenC domain-containing protein</fullName>
    </recommendedName>
</protein>